<gene>
    <name evidence="1" type="ORF">IM532_01925</name>
</gene>
<dbReference type="Proteomes" id="UP000608754">
    <property type="component" value="Unassembled WGS sequence"/>
</dbReference>
<dbReference type="RefSeq" id="WP_194181757.1">
    <property type="nucleotide sequence ID" value="NZ_JADGIK010000001.1"/>
</dbReference>
<keyword evidence="2" id="KW-1185">Reference proteome</keyword>
<evidence type="ECO:0000313" key="2">
    <source>
        <dbReference type="Proteomes" id="UP000608754"/>
    </source>
</evidence>
<comment type="caution">
    <text evidence="1">The sequence shown here is derived from an EMBL/GenBank/DDBJ whole genome shotgun (WGS) entry which is preliminary data.</text>
</comment>
<accession>A0A8J7K9J6</accession>
<reference evidence="1" key="1">
    <citation type="submission" date="2020-10" db="EMBL/GenBank/DDBJ databases">
        <authorList>
            <person name="Lu T."/>
            <person name="Wang Q."/>
            <person name="Han X."/>
        </authorList>
    </citation>
    <scope>NUCLEOTIDE SEQUENCE</scope>
    <source>
        <strain evidence="1">WQ 117</strain>
    </source>
</reference>
<dbReference type="InterPro" id="IPR029016">
    <property type="entry name" value="GAF-like_dom_sf"/>
</dbReference>
<name>A0A8J7K9J6_9FLAO</name>
<protein>
    <recommendedName>
        <fullName evidence="3">GAF domain-containing protein</fullName>
    </recommendedName>
</protein>
<dbReference type="Gene3D" id="3.30.450.40">
    <property type="match status" value="1"/>
</dbReference>
<organism evidence="1 2">
    <name type="scientific">Faecalibacter rhinopitheci</name>
    <dbReference type="NCBI Taxonomy" id="2779678"/>
    <lineage>
        <taxon>Bacteria</taxon>
        <taxon>Pseudomonadati</taxon>
        <taxon>Bacteroidota</taxon>
        <taxon>Flavobacteriia</taxon>
        <taxon>Flavobacteriales</taxon>
        <taxon>Weeksellaceae</taxon>
        <taxon>Faecalibacter</taxon>
    </lineage>
</organism>
<evidence type="ECO:0000313" key="1">
    <source>
        <dbReference type="EMBL" id="MBF0596230.1"/>
    </source>
</evidence>
<evidence type="ECO:0008006" key="3">
    <source>
        <dbReference type="Google" id="ProtNLM"/>
    </source>
</evidence>
<dbReference type="AlphaFoldDB" id="A0A8J7K9J6"/>
<proteinExistence type="predicted"/>
<sequence>MVDPKKIPQLPFKIIYSFKKLIEELEQSEYYIGEFKVFLEYLRSEMPEFIDGVDSIQAFEKLADNIAPLIDKIIPKPLMKNNLKAIGFPLSEKYFYPTDALKEIIDNENTVVHAKFISVDFDDIYKICCCLILNRYYNINLEFNQNNLLEIDNGKGYNTFLSVSYNFEYFDLYPSNPSFELSQDQIEELLNNYENTELWMTYFPIDSWVGNGFMVASFFDNTTFIALSNLKTKLLSYNDGMEQINEDTISSLKSIFRLNDLKVGFSSYNSDQEKIEDFPLRIPSESLILNNNSALKINEIFCTNLLDKINNSDYYVISNVEKFQEKYPEDQLVKILLKEGIKSFILYPLKRGKECLGILEIGSSQAGVFNRINAYQLRELLPLIEDSIYRYTVDLEHQINSFIQTEYTSLHPSVDWKFKNKAREIILNPNSTKKKTQISFKDVYPFYGEVDVRNSSALRNQCLKEDYQNQLNFLIKVCQELYNRTGKDKFLDYIEQLASFLNRIDNVQKVYFEQEIFEYIAMYIHPEIPKYIQEDDHSIVAEYLKKLDNFTGLFYVERKKFDESILMLNKLLSSKLDLFQRDAQNIFPHYYERFKTDGIDYNLYVGRSISPNKDFSYAKIRAIRFWQLQAMIALDQNARALKNEMPVHLDVASLILATNNPLDIQFKLDEKRFDIDGYNNAKYEIIKKRINKAFVKDSNERINIPGKLCVIYSEEILKEEYSNYFALLIDKQYLKNDIEFLEVEELQGLGGLLALRVSINYDERVTYCSTLE</sequence>
<dbReference type="EMBL" id="JADGIK010000001">
    <property type="protein sequence ID" value="MBF0596230.1"/>
    <property type="molecule type" value="Genomic_DNA"/>
</dbReference>